<sequence length="57" mass="6518">MEFDDGLLLLFRELPMLEVGAEVVRPPEPTALPASLAWRQQASRPWRPPPFSTTDRE</sequence>
<protein>
    <submittedName>
        <fullName evidence="2">Uncharacterized protein</fullName>
    </submittedName>
</protein>
<evidence type="ECO:0000256" key="1">
    <source>
        <dbReference type="SAM" id="MobiDB-lite"/>
    </source>
</evidence>
<keyword evidence="3" id="KW-1185">Reference proteome</keyword>
<dbReference type="AlphaFoldDB" id="A0A7I8KFS6"/>
<evidence type="ECO:0000313" key="2">
    <source>
        <dbReference type="EMBL" id="CAA7396639.1"/>
    </source>
</evidence>
<reference evidence="2" key="1">
    <citation type="submission" date="2020-02" db="EMBL/GenBank/DDBJ databases">
        <authorList>
            <person name="Scholz U."/>
            <person name="Mascher M."/>
            <person name="Fiebig A."/>
        </authorList>
    </citation>
    <scope>NUCLEOTIDE SEQUENCE</scope>
</reference>
<gene>
    <name evidence="2" type="ORF">SI8410_05007302</name>
</gene>
<dbReference type="EMBL" id="LR746268">
    <property type="protein sequence ID" value="CAA7396639.1"/>
    <property type="molecule type" value="Genomic_DNA"/>
</dbReference>
<dbReference type="Proteomes" id="UP000663760">
    <property type="component" value="Chromosome 5"/>
</dbReference>
<proteinExistence type="predicted"/>
<evidence type="ECO:0000313" key="3">
    <source>
        <dbReference type="Proteomes" id="UP000663760"/>
    </source>
</evidence>
<feature type="region of interest" description="Disordered" evidence="1">
    <location>
        <begin position="36"/>
        <end position="57"/>
    </location>
</feature>
<accession>A0A7I8KFS6</accession>
<organism evidence="2 3">
    <name type="scientific">Spirodela intermedia</name>
    <name type="common">Intermediate duckweed</name>
    <dbReference type="NCBI Taxonomy" id="51605"/>
    <lineage>
        <taxon>Eukaryota</taxon>
        <taxon>Viridiplantae</taxon>
        <taxon>Streptophyta</taxon>
        <taxon>Embryophyta</taxon>
        <taxon>Tracheophyta</taxon>
        <taxon>Spermatophyta</taxon>
        <taxon>Magnoliopsida</taxon>
        <taxon>Liliopsida</taxon>
        <taxon>Araceae</taxon>
        <taxon>Lemnoideae</taxon>
        <taxon>Spirodela</taxon>
    </lineage>
</organism>
<name>A0A7I8KFS6_SPIIN</name>